<reference evidence="1 2" key="1">
    <citation type="journal article" date="2022" name="Nat. Plants">
        <title>Genomes of leafy and leafless Platanthera orchids illuminate the evolution of mycoheterotrophy.</title>
        <authorList>
            <person name="Li M.H."/>
            <person name="Liu K.W."/>
            <person name="Li Z."/>
            <person name="Lu H.C."/>
            <person name="Ye Q.L."/>
            <person name="Zhang D."/>
            <person name="Wang J.Y."/>
            <person name="Li Y.F."/>
            <person name="Zhong Z.M."/>
            <person name="Liu X."/>
            <person name="Yu X."/>
            <person name="Liu D.K."/>
            <person name="Tu X.D."/>
            <person name="Liu B."/>
            <person name="Hao Y."/>
            <person name="Liao X.Y."/>
            <person name="Jiang Y.T."/>
            <person name="Sun W.H."/>
            <person name="Chen J."/>
            <person name="Chen Y.Q."/>
            <person name="Ai Y."/>
            <person name="Zhai J.W."/>
            <person name="Wu S.S."/>
            <person name="Zhou Z."/>
            <person name="Hsiao Y.Y."/>
            <person name="Wu W.L."/>
            <person name="Chen Y.Y."/>
            <person name="Lin Y.F."/>
            <person name="Hsu J.L."/>
            <person name="Li C.Y."/>
            <person name="Wang Z.W."/>
            <person name="Zhao X."/>
            <person name="Zhong W.Y."/>
            <person name="Ma X.K."/>
            <person name="Ma L."/>
            <person name="Huang J."/>
            <person name="Chen G.Z."/>
            <person name="Huang M.Z."/>
            <person name="Huang L."/>
            <person name="Peng D.H."/>
            <person name="Luo Y.B."/>
            <person name="Zou S.Q."/>
            <person name="Chen S.P."/>
            <person name="Lan S."/>
            <person name="Tsai W.C."/>
            <person name="Van de Peer Y."/>
            <person name="Liu Z.J."/>
        </authorList>
    </citation>
    <scope>NUCLEOTIDE SEQUENCE [LARGE SCALE GENOMIC DNA]</scope>
    <source>
        <strain evidence="1">Lor287</strain>
    </source>
</reference>
<comment type="caution">
    <text evidence="1">The sequence shown here is derived from an EMBL/GenBank/DDBJ whole genome shotgun (WGS) entry which is preliminary data.</text>
</comment>
<dbReference type="AlphaFoldDB" id="A0AAP0FVU5"/>
<evidence type="ECO:0000313" key="2">
    <source>
        <dbReference type="Proteomes" id="UP001418222"/>
    </source>
</evidence>
<evidence type="ECO:0000313" key="1">
    <source>
        <dbReference type="EMBL" id="KAK8918631.1"/>
    </source>
</evidence>
<sequence length="108" mass="11555">METPPPPLEMAPYRSSHSMAAGKCLLVLDFIKYVCSGGIEAELGDFSGSLAAVVVFAGDRNCCDSIQALHRLLWSCGALRTAAVVDLLSSSVKASIYGCENWLMELLD</sequence>
<name>A0AAP0FVU5_9ASPA</name>
<dbReference type="EMBL" id="JBBWWQ010000019">
    <property type="protein sequence ID" value="KAK8918631.1"/>
    <property type="molecule type" value="Genomic_DNA"/>
</dbReference>
<protein>
    <submittedName>
        <fullName evidence="1">Uncharacterized protein</fullName>
    </submittedName>
</protein>
<accession>A0AAP0FVU5</accession>
<gene>
    <name evidence="1" type="ORF">KSP39_PZI021960</name>
</gene>
<proteinExistence type="predicted"/>
<keyword evidence="2" id="KW-1185">Reference proteome</keyword>
<organism evidence="1 2">
    <name type="scientific">Platanthera zijinensis</name>
    <dbReference type="NCBI Taxonomy" id="2320716"/>
    <lineage>
        <taxon>Eukaryota</taxon>
        <taxon>Viridiplantae</taxon>
        <taxon>Streptophyta</taxon>
        <taxon>Embryophyta</taxon>
        <taxon>Tracheophyta</taxon>
        <taxon>Spermatophyta</taxon>
        <taxon>Magnoliopsida</taxon>
        <taxon>Liliopsida</taxon>
        <taxon>Asparagales</taxon>
        <taxon>Orchidaceae</taxon>
        <taxon>Orchidoideae</taxon>
        <taxon>Orchideae</taxon>
        <taxon>Orchidinae</taxon>
        <taxon>Platanthera</taxon>
    </lineage>
</organism>
<dbReference type="Proteomes" id="UP001418222">
    <property type="component" value="Unassembled WGS sequence"/>
</dbReference>